<comment type="caution">
    <text evidence="1">The sequence shown here is derived from an EMBL/GenBank/DDBJ whole genome shotgun (WGS) entry which is preliminary data.</text>
</comment>
<evidence type="ECO:0000313" key="1">
    <source>
        <dbReference type="EMBL" id="KRR23710.1"/>
    </source>
</evidence>
<keyword evidence="2" id="KW-1185">Reference proteome</keyword>
<name>A0A0R3MVW8_9BRAD</name>
<accession>A0A0R3MVW8</accession>
<dbReference type="AlphaFoldDB" id="A0A0R3MVW8"/>
<proteinExistence type="predicted"/>
<sequence>MERRATGCGSARTVANATLGMHKIRFAAAVLYRRQPVSARFQSVSLMISGFFVQRDSSICISGVLQAGRNLGTSIACDCPRTAIARILLVSLFRMNYNTLDPVYEFERAVTAVLQRLCGLAPAAVENGIGGRDASGGSGILASHDADENADRGSGVAPCQRTNFNKSLCFAHLGFSAVRSAMLA</sequence>
<gene>
    <name evidence="1" type="ORF">CQ13_26905</name>
</gene>
<evidence type="ECO:0000313" key="2">
    <source>
        <dbReference type="Proteomes" id="UP000052023"/>
    </source>
</evidence>
<dbReference type="EMBL" id="LLYA01000158">
    <property type="protein sequence ID" value="KRR23710.1"/>
    <property type="molecule type" value="Genomic_DNA"/>
</dbReference>
<protein>
    <submittedName>
        <fullName evidence="1">Uncharacterized protein</fullName>
    </submittedName>
</protein>
<dbReference type="Proteomes" id="UP000052023">
    <property type="component" value="Unassembled WGS sequence"/>
</dbReference>
<organism evidence="1 2">
    <name type="scientific">Bradyrhizobium retamae</name>
    <dbReference type="NCBI Taxonomy" id="1300035"/>
    <lineage>
        <taxon>Bacteria</taxon>
        <taxon>Pseudomonadati</taxon>
        <taxon>Pseudomonadota</taxon>
        <taxon>Alphaproteobacteria</taxon>
        <taxon>Hyphomicrobiales</taxon>
        <taxon>Nitrobacteraceae</taxon>
        <taxon>Bradyrhizobium</taxon>
    </lineage>
</organism>
<reference evidence="1 2" key="1">
    <citation type="submission" date="2014-03" db="EMBL/GenBank/DDBJ databases">
        <title>Bradyrhizobium valentinum sp. nov., isolated from effective nodules of Lupinus mariae-josephae, a lupine endemic of basic-lime soils in Eastern Spain.</title>
        <authorList>
            <person name="Duran D."/>
            <person name="Rey L."/>
            <person name="Navarro A."/>
            <person name="Busquets A."/>
            <person name="Imperial J."/>
            <person name="Ruiz-Argueso T."/>
        </authorList>
    </citation>
    <scope>NUCLEOTIDE SEQUENCE [LARGE SCALE GENOMIC DNA]</scope>
    <source>
        <strain evidence="1 2">Ro19</strain>
    </source>
</reference>